<evidence type="ECO:0000313" key="3">
    <source>
        <dbReference type="Proteomes" id="UP000481153"/>
    </source>
</evidence>
<evidence type="ECO:0000313" key="2">
    <source>
        <dbReference type="EMBL" id="KAF0721141.1"/>
    </source>
</evidence>
<dbReference type="Proteomes" id="UP000481153">
    <property type="component" value="Unassembled WGS sequence"/>
</dbReference>
<dbReference type="AlphaFoldDB" id="A0A6G0W2E8"/>
<accession>A0A6G0W2E8</accession>
<dbReference type="VEuPathDB" id="FungiDB:AeMF1_021444"/>
<reference evidence="2 3" key="1">
    <citation type="submission" date="2019-07" db="EMBL/GenBank/DDBJ databases">
        <title>Genomics analysis of Aphanomyces spp. identifies a new class of oomycete effector associated with host adaptation.</title>
        <authorList>
            <person name="Gaulin E."/>
        </authorList>
    </citation>
    <scope>NUCLEOTIDE SEQUENCE [LARGE SCALE GENOMIC DNA]</scope>
    <source>
        <strain evidence="2 3">ATCC 201684</strain>
    </source>
</reference>
<comment type="caution">
    <text evidence="2">The sequence shown here is derived from an EMBL/GenBank/DDBJ whole genome shotgun (WGS) entry which is preliminary data.</text>
</comment>
<name>A0A6G0W2E8_9STRA</name>
<feature type="region of interest" description="Disordered" evidence="1">
    <location>
        <begin position="1"/>
        <end position="20"/>
    </location>
</feature>
<dbReference type="EMBL" id="VJMJ01000508">
    <property type="protein sequence ID" value="KAF0721141.1"/>
    <property type="molecule type" value="Genomic_DNA"/>
</dbReference>
<organism evidence="2 3">
    <name type="scientific">Aphanomyces euteiches</name>
    <dbReference type="NCBI Taxonomy" id="100861"/>
    <lineage>
        <taxon>Eukaryota</taxon>
        <taxon>Sar</taxon>
        <taxon>Stramenopiles</taxon>
        <taxon>Oomycota</taxon>
        <taxon>Saprolegniomycetes</taxon>
        <taxon>Saprolegniales</taxon>
        <taxon>Verrucalvaceae</taxon>
        <taxon>Aphanomyces</taxon>
    </lineage>
</organism>
<gene>
    <name evidence="2" type="ORF">Ae201684_019220</name>
</gene>
<protein>
    <submittedName>
        <fullName evidence="2">Uncharacterized protein</fullName>
    </submittedName>
</protein>
<evidence type="ECO:0000256" key="1">
    <source>
        <dbReference type="SAM" id="MobiDB-lite"/>
    </source>
</evidence>
<proteinExistence type="predicted"/>
<keyword evidence="3" id="KW-1185">Reference proteome</keyword>
<sequence>MVERQDIGKTKGKGKVKAKSLSTSAIRKRLSRDTEKQLIQTTKELVSVLQFKLETYQARDQMRKKSKKLHELARQVAEEEMHALCDEQEKLKMDVERRELLKSWLVSWAHAQSPHESGPNYMEVTLLRDDDGRRRGCVHMTHRTHMMSQQAYPSKPFGNKVEDKTEVKMHLGQDDHGTCIKAYECHLQYTIFANYENVAKTWRMDLTDSTPILRLTFMEEIDEHIAYIFHEHTHLKQSRIGVIGVFRGYDGQDRITITQTGIVVDERCPFVQGETRSNGIQWVLFEHVTDLITIVRWSLLIYCPVNANGSLSLHEVAHSVHSPVSPFDSDEVIVERLCLVAERALNSIRDQFRKRCDRFKLESFTMGTRDPLFNVDD</sequence>